<reference evidence="1 2" key="1">
    <citation type="journal article" date="2023" name="J. Hered.">
        <title>Chromosome-level genome of the wood stork (Mycteria americana) provides insight into avian chromosome evolution.</title>
        <authorList>
            <person name="Flamio R. Jr."/>
            <person name="Ramstad K.M."/>
        </authorList>
    </citation>
    <scope>NUCLEOTIDE SEQUENCE [LARGE SCALE GENOMIC DNA]</scope>
    <source>
        <strain evidence="1">JAX WOST 10</strain>
    </source>
</reference>
<evidence type="ECO:0008006" key="3">
    <source>
        <dbReference type="Google" id="ProtNLM"/>
    </source>
</evidence>
<protein>
    <recommendedName>
        <fullName evidence="3">Rna-directed dna polymerase from mobile element jockey-like</fullName>
    </recommendedName>
</protein>
<sequence>MVDGNLSKFNRGKCKLLHLGKNSLKHKYALGSDWLESSFTEKALRALVNTKLNMSQQCAFEEKADSLLSCITKRRKGSVGILVYLDVPSVP</sequence>
<name>A0AAN7NFT0_MYCAM</name>
<dbReference type="Proteomes" id="UP001333110">
    <property type="component" value="Unassembled WGS sequence"/>
</dbReference>
<comment type="caution">
    <text evidence="1">The sequence shown here is derived from an EMBL/GenBank/DDBJ whole genome shotgun (WGS) entry which is preliminary data.</text>
</comment>
<dbReference type="EMBL" id="JAUNZN010000003">
    <property type="protein sequence ID" value="KAK4823959.1"/>
    <property type="molecule type" value="Genomic_DNA"/>
</dbReference>
<accession>A0AAN7NFT0</accession>
<organism evidence="1 2">
    <name type="scientific">Mycteria americana</name>
    <name type="common">Wood stork</name>
    <dbReference type="NCBI Taxonomy" id="33587"/>
    <lineage>
        <taxon>Eukaryota</taxon>
        <taxon>Metazoa</taxon>
        <taxon>Chordata</taxon>
        <taxon>Craniata</taxon>
        <taxon>Vertebrata</taxon>
        <taxon>Euteleostomi</taxon>
        <taxon>Archelosauria</taxon>
        <taxon>Archosauria</taxon>
        <taxon>Dinosauria</taxon>
        <taxon>Saurischia</taxon>
        <taxon>Theropoda</taxon>
        <taxon>Coelurosauria</taxon>
        <taxon>Aves</taxon>
        <taxon>Neognathae</taxon>
        <taxon>Neoaves</taxon>
        <taxon>Aequornithes</taxon>
        <taxon>Ciconiiformes</taxon>
        <taxon>Ciconiidae</taxon>
        <taxon>Mycteria</taxon>
    </lineage>
</organism>
<evidence type="ECO:0000313" key="1">
    <source>
        <dbReference type="EMBL" id="KAK4823959.1"/>
    </source>
</evidence>
<dbReference type="AlphaFoldDB" id="A0AAN7NFT0"/>
<keyword evidence="2" id="KW-1185">Reference proteome</keyword>
<proteinExistence type="predicted"/>
<evidence type="ECO:0000313" key="2">
    <source>
        <dbReference type="Proteomes" id="UP001333110"/>
    </source>
</evidence>
<gene>
    <name evidence="1" type="ORF">QYF61_008345</name>
</gene>